<dbReference type="EC" id="6.1.1.2" evidence="8"/>
<evidence type="ECO:0000256" key="6">
    <source>
        <dbReference type="ARBA" id="ARBA00023146"/>
    </source>
</evidence>
<feature type="binding site" evidence="8">
    <location>
        <begin position="17"/>
        <end position="19"/>
    </location>
    <ligand>
        <name>ATP</name>
        <dbReference type="ChEBI" id="CHEBI:30616"/>
    </ligand>
</feature>
<keyword evidence="3 8" id="KW-0547">Nucleotide-binding</keyword>
<feature type="short sequence motif" description="'KMSKS' region" evidence="8">
    <location>
        <begin position="199"/>
        <end position="203"/>
    </location>
</feature>
<keyword evidence="4 8" id="KW-0067">ATP-binding</keyword>
<evidence type="ECO:0000256" key="7">
    <source>
        <dbReference type="ARBA" id="ARBA00049929"/>
    </source>
</evidence>
<evidence type="ECO:0000313" key="11">
    <source>
        <dbReference type="Proteomes" id="UP000034044"/>
    </source>
</evidence>
<comment type="subcellular location">
    <subcellularLocation>
        <location evidence="8">Cytoplasm</location>
    </subcellularLocation>
</comment>
<dbReference type="InterPro" id="IPR050203">
    <property type="entry name" value="Trp-tRNA_synthetase"/>
</dbReference>
<dbReference type="InterPro" id="IPR024109">
    <property type="entry name" value="Trp-tRNA-ligase_bac-type"/>
</dbReference>
<dbReference type="PANTHER" id="PTHR43766:SF1">
    <property type="entry name" value="TRYPTOPHAN--TRNA LIGASE, MITOCHONDRIAL"/>
    <property type="match status" value="1"/>
</dbReference>
<comment type="caution">
    <text evidence="10">The sequence shown here is derived from an EMBL/GenBank/DDBJ whole genome shotgun (WGS) entry which is preliminary data.</text>
</comment>
<evidence type="ECO:0000256" key="9">
    <source>
        <dbReference type="RuleBase" id="RU363036"/>
    </source>
</evidence>
<dbReference type="PANTHER" id="PTHR43766">
    <property type="entry name" value="TRYPTOPHAN--TRNA LIGASE, MITOCHONDRIAL"/>
    <property type="match status" value="1"/>
</dbReference>
<organism evidence="10 11">
    <name type="scientific">Candidatus Wolfebacteria bacterium GW2011_GWC1_37_10</name>
    <dbReference type="NCBI Taxonomy" id="1619010"/>
    <lineage>
        <taxon>Bacteria</taxon>
        <taxon>Candidatus Wolfeibacteriota</taxon>
    </lineage>
</organism>
<evidence type="ECO:0000313" key="10">
    <source>
        <dbReference type="EMBL" id="KKQ23187.1"/>
    </source>
</evidence>
<dbReference type="HAMAP" id="MF_00140_B">
    <property type="entry name" value="Trp_tRNA_synth_B"/>
    <property type="match status" value="1"/>
</dbReference>
<dbReference type="PROSITE" id="PS00178">
    <property type="entry name" value="AA_TRNA_LIGASE_I"/>
    <property type="match status" value="1"/>
</dbReference>
<keyword evidence="8" id="KW-0963">Cytoplasm</keyword>
<dbReference type="NCBIfam" id="TIGR00233">
    <property type="entry name" value="trpS"/>
    <property type="match status" value="1"/>
</dbReference>
<reference evidence="10 11" key="1">
    <citation type="journal article" date="2015" name="Nature">
        <title>rRNA introns, odd ribosomes, and small enigmatic genomes across a large radiation of phyla.</title>
        <authorList>
            <person name="Brown C.T."/>
            <person name="Hug L.A."/>
            <person name="Thomas B.C."/>
            <person name="Sharon I."/>
            <person name="Castelle C.J."/>
            <person name="Singh A."/>
            <person name="Wilkins M.J."/>
            <person name="Williams K.H."/>
            <person name="Banfield J.F."/>
        </authorList>
    </citation>
    <scope>NUCLEOTIDE SEQUENCE [LARGE SCALE GENOMIC DNA]</scope>
</reference>
<dbReference type="Pfam" id="PF00579">
    <property type="entry name" value="tRNA-synt_1b"/>
    <property type="match status" value="1"/>
</dbReference>
<dbReference type="GO" id="GO:0004830">
    <property type="term" value="F:tryptophan-tRNA ligase activity"/>
    <property type="evidence" value="ECO:0007669"/>
    <property type="project" value="UniProtKB-UniRule"/>
</dbReference>
<dbReference type="AlphaFoldDB" id="A0A0G0FZF0"/>
<dbReference type="Gene3D" id="3.40.50.620">
    <property type="entry name" value="HUPs"/>
    <property type="match status" value="1"/>
</dbReference>
<feature type="binding site" evidence="8">
    <location>
        <position position="190"/>
    </location>
    <ligand>
        <name>ATP</name>
        <dbReference type="ChEBI" id="CHEBI:30616"/>
    </ligand>
</feature>
<sequence>MYYNSEMPKPVFLSGIQPTGVPHIGNYLGAIKKWVEIQDNYETFIMVADLHAITIPREPKEFKEKTLEIVALLLACGIDPKKSTLFIQSQIPAHTELAWILNTITPLGELERMTQFKEKKDRAGALAGLLNYPVLQAADILLYKTNVVPVGEDQFQHLEFARAIAKKFNSKFGETFIIPEALSDKITSRIMGLDNPNKKMSKSAKNPNNYIALLDSPEIIRKKIKSAVTDSGKEIKYDRENKPAIANMLDIYAAFSEKTFGQLEIEFREKSYAEFKEELTELLIAKLTPIQKKYKELSKNKNLLEKILENSKTKASKIANKTLLEAKEKVGFII</sequence>
<dbReference type="SUPFAM" id="SSF52374">
    <property type="entry name" value="Nucleotidylyl transferase"/>
    <property type="match status" value="1"/>
</dbReference>
<keyword evidence="5 8" id="KW-0648">Protein biosynthesis</keyword>
<comment type="function">
    <text evidence="8">Catalyzes the attachment of tryptophan to tRNA(Trp).</text>
</comment>
<dbReference type="InterPro" id="IPR001412">
    <property type="entry name" value="aa-tRNA-synth_I_CS"/>
</dbReference>
<name>A0A0G0FZF0_9BACT</name>
<dbReference type="FunFam" id="1.10.240.10:FF:000002">
    <property type="entry name" value="Tryptophan--tRNA ligase"/>
    <property type="match status" value="1"/>
</dbReference>
<accession>A0A0G0FZF0</accession>
<dbReference type="PRINTS" id="PR01039">
    <property type="entry name" value="TRNASYNTHTRP"/>
</dbReference>
<dbReference type="InterPro" id="IPR002305">
    <property type="entry name" value="aa-tRNA-synth_Ic"/>
</dbReference>
<keyword evidence="2 8" id="KW-0436">Ligase</keyword>
<evidence type="ECO:0000256" key="2">
    <source>
        <dbReference type="ARBA" id="ARBA00022598"/>
    </source>
</evidence>
<comment type="catalytic activity">
    <reaction evidence="7 8">
        <text>tRNA(Trp) + L-tryptophan + ATP = L-tryptophyl-tRNA(Trp) + AMP + diphosphate + H(+)</text>
        <dbReference type="Rhea" id="RHEA:24080"/>
        <dbReference type="Rhea" id="RHEA-COMP:9671"/>
        <dbReference type="Rhea" id="RHEA-COMP:9705"/>
        <dbReference type="ChEBI" id="CHEBI:15378"/>
        <dbReference type="ChEBI" id="CHEBI:30616"/>
        <dbReference type="ChEBI" id="CHEBI:33019"/>
        <dbReference type="ChEBI" id="CHEBI:57912"/>
        <dbReference type="ChEBI" id="CHEBI:78442"/>
        <dbReference type="ChEBI" id="CHEBI:78535"/>
        <dbReference type="ChEBI" id="CHEBI:456215"/>
        <dbReference type="EC" id="6.1.1.2"/>
    </reaction>
</comment>
<evidence type="ECO:0000256" key="5">
    <source>
        <dbReference type="ARBA" id="ARBA00022917"/>
    </source>
</evidence>
<dbReference type="CDD" id="cd00806">
    <property type="entry name" value="TrpRS_core"/>
    <property type="match status" value="1"/>
</dbReference>
<evidence type="ECO:0000256" key="8">
    <source>
        <dbReference type="HAMAP-Rule" id="MF_00140"/>
    </source>
</evidence>
<dbReference type="Gene3D" id="1.10.240.10">
    <property type="entry name" value="Tyrosyl-Transfer RNA Synthetase"/>
    <property type="match status" value="1"/>
</dbReference>
<feature type="binding site" evidence="8">
    <location>
        <begin position="25"/>
        <end position="26"/>
    </location>
    <ligand>
        <name>ATP</name>
        <dbReference type="ChEBI" id="CHEBI:30616"/>
    </ligand>
</feature>
<feature type="binding site" evidence="8">
    <location>
        <begin position="199"/>
        <end position="203"/>
    </location>
    <ligand>
        <name>ATP</name>
        <dbReference type="ChEBI" id="CHEBI:30616"/>
    </ligand>
</feature>
<dbReference type="GO" id="GO:0005829">
    <property type="term" value="C:cytosol"/>
    <property type="evidence" value="ECO:0007669"/>
    <property type="project" value="TreeGrafter"/>
</dbReference>
<dbReference type="EMBL" id="LBSR01000003">
    <property type="protein sequence ID" value="KKQ23187.1"/>
    <property type="molecule type" value="Genomic_DNA"/>
</dbReference>
<gene>
    <name evidence="8" type="primary">trpS</name>
    <name evidence="10" type="ORF">US36_C0003G0021</name>
</gene>
<dbReference type="PATRIC" id="fig|1619010.3.peg.137"/>
<dbReference type="GO" id="GO:0006436">
    <property type="term" value="P:tryptophanyl-tRNA aminoacylation"/>
    <property type="evidence" value="ECO:0007669"/>
    <property type="project" value="UniProtKB-UniRule"/>
</dbReference>
<evidence type="ECO:0000256" key="3">
    <source>
        <dbReference type="ARBA" id="ARBA00022741"/>
    </source>
</evidence>
<feature type="binding site" evidence="8">
    <location>
        <begin position="151"/>
        <end position="153"/>
    </location>
    <ligand>
        <name>ATP</name>
        <dbReference type="ChEBI" id="CHEBI:30616"/>
    </ligand>
</feature>
<feature type="short sequence motif" description="'HIGH' region" evidence="8">
    <location>
        <begin position="18"/>
        <end position="26"/>
    </location>
</feature>
<evidence type="ECO:0000256" key="1">
    <source>
        <dbReference type="ARBA" id="ARBA00005594"/>
    </source>
</evidence>
<protein>
    <recommendedName>
        <fullName evidence="8">Tryptophan--tRNA ligase</fullName>
        <ecNumber evidence="8">6.1.1.2</ecNumber>
    </recommendedName>
    <alternativeName>
        <fullName evidence="8">Tryptophanyl-tRNA synthetase</fullName>
        <shortName evidence="8">TrpRS</shortName>
    </alternativeName>
</protein>
<comment type="similarity">
    <text evidence="1 8 9">Belongs to the class-I aminoacyl-tRNA synthetase family.</text>
</comment>
<comment type="subunit">
    <text evidence="8">Homodimer.</text>
</comment>
<evidence type="ECO:0000256" key="4">
    <source>
        <dbReference type="ARBA" id="ARBA00022840"/>
    </source>
</evidence>
<dbReference type="InterPro" id="IPR002306">
    <property type="entry name" value="Trp-tRNA-ligase"/>
</dbReference>
<feature type="binding site" evidence="8">
    <location>
        <position position="139"/>
    </location>
    <ligand>
        <name>L-tryptophan</name>
        <dbReference type="ChEBI" id="CHEBI:57912"/>
    </ligand>
</feature>
<dbReference type="InterPro" id="IPR014729">
    <property type="entry name" value="Rossmann-like_a/b/a_fold"/>
</dbReference>
<proteinExistence type="inferred from homology"/>
<dbReference type="Proteomes" id="UP000034044">
    <property type="component" value="Unassembled WGS sequence"/>
</dbReference>
<keyword evidence="6 8" id="KW-0030">Aminoacyl-tRNA synthetase</keyword>
<dbReference type="GO" id="GO:0005524">
    <property type="term" value="F:ATP binding"/>
    <property type="evidence" value="ECO:0007669"/>
    <property type="project" value="UniProtKB-UniRule"/>
</dbReference>